<dbReference type="Proteomes" id="UP000198462">
    <property type="component" value="Unassembled WGS sequence"/>
</dbReference>
<protein>
    <submittedName>
        <fullName evidence="2">Uncharacterized protein</fullName>
    </submittedName>
</protein>
<accession>A0A219B7L9</accession>
<feature type="region of interest" description="Disordered" evidence="1">
    <location>
        <begin position="1"/>
        <end position="79"/>
    </location>
</feature>
<reference evidence="3" key="1">
    <citation type="submission" date="2017-05" db="EMBL/GenBank/DDBJ databases">
        <authorList>
            <person name="Lin X."/>
        </authorList>
    </citation>
    <scope>NUCLEOTIDE SEQUENCE [LARGE SCALE GENOMIC DNA]</scope>
    <source>
        <strain evidence="3">JLT2012</strain>
    </source>
</reference>
<dbReference type="AlphaFoldDB" id="A0A219B7L9"/>
<dbReference type="RefSeq" id="WP_088712963.1">
    <property type="nucleotide sequence ID" value="NZ_NFZT01000001.1"/>
</dbReference>
<comment type="caution">
    <text evidence="2">The sequence shown here is derived from an EMBL/GenBank/DDBJ whole genome shotgun (WGS) entry which is preliminary data.</text>
</comment>
<gene>
    <name evidence="2" type="ORF">B5C34_12865</name>
</gene>
<organism evidence="2 3">
    <name type="scientific">Pacificimonas flava</name>
    <dbReference type="NCBI Taxonomy" id="1234595"/>
    <lineage>
        <taxon>Bacteria</taxon>
        <taxon>Pseudomonadati</taxon>
        <taxon>Pseudomonadota</taxon>
        <taxon>Alphaproteobacteria</taxon>
        <taxon>Sphingomonadales</taxon>
        <taxon>Sphingosinicellaceae</taxon>
        <taxon>Pacificimonas</taxon>
    </lineage>
</organism>
<dbReference type="OrthoDB" id="7282816at2"/>
<feature type="compositionally biased region" description="Basic and acidic residues" evidence="1">
    <location>
        <begin position="1"/>
        <end position="14"/>
    </location>
</feature>
<proteinExistence type="predicted"/>
<feature type="compositionally biased region" description="Polar residues" evidence="1">
    <location>
        <begin position="41"/>
        <end position="53"/>
    </location>
</feature>
<sequence>MSRDSFPHIPDETPARPFAPDTAPGLAEPTASPAPLPIPGQSGSLSNAQSNVTMPAHFPDQSPADDNLPPGPFQGPVHRRQWTPAVQRRFLETLAETGCVSYAADAVGLSRESAYRFRRRTDQRLFAEGWTAALAVAGESLADIALERALEGNEEVICDRDGVVTGRRMRQDNRLLIFLLTHMHGGRIAGRGSGRGASGPHASPTPLGASGSPRGLPAILNAITRRGQRPAGEQAALARQAEELRREAAAERMLSDTPTDTMFAHYRSVVEGLERRPRPGED</sequence>
<keyword evidence="3" id="KW-1185">Reference proteome</keyword>
<dbReference type="EMBL" id="NFZT01000001">
    <property type="protein sequence ID" value="OWV34261.1"/>
    <property type="molecule type" value="Genomic_DNA"/>
</dbReference>
<evidence type="ECO:0000256" key="1">
    <source>
        <dbReference type="SAM" id="MobiDB-lite"/>
    </source>
</evidence>
<feature type="region of interest" description="Disordered" evidence="1">
    <location>
        <begin position="189"/>
        <end position="216"/>
    </location>
</feature>
<evidence type="ECO:0000313" key="2">
    <source>
        <dbReference type="EMBL" id="OWV34261.1"/>
    </source>
</evidence>
<name>A0A219B7L9_9SPHN</name>
<evidence type="ECO:0000313" key="3">
    <source>
        <dbReference type="Proteomes" id="UP000198462"/>
    </source>
</evidence>